<keyword evidence="13" id="KW-0862">Zinc</keyword>
<dbReference type="Gene3D" id="3.50.30.30">
    <property type="match status" value="1"/>
</dbReference>
<keyword evidence="16" id="KW-0865">Zymogen</keyword>
<evidence type="ECO:0000256" key="15">
    <source>
        <dbReference type="ARBA" id="ARBA00023049"/>
    </source>
</evidence>
<keyword evidence="12" id="KW-0256">Endoplasmic reticulum</keyword>
<keyword evidence="6" id="KW-0964">Secreted</keyword>
<dbReference type="Pfam" id="PF04389">
    <property type="entry name" value="Peptidase_M28"/>
    <property type="match status" value="1"/>
</dbReference>
<keyword evidence="15" id="KW-0482">Metalloprotease</keyword>
<evidence type="ECO:0000256" key="13">
    <source>
        <dbReference type="ARBA" id="ARBA00022833"/>
    </source>
</evidence>
<evidence type="ECO:0000256" key="11">
    <source>
        <dbReference type="ARBA" id="ARBA00022801"/>
    </source>
</evidence>
<keyword evidence="11" id="KW-0378">Hydrolase</keyword>
<evidence type="ECO:0000256" key="12">
    <source>
        <dbReference type="ARBA" id="ARBA00022824"/>
    </source>
</evidence>
<evidence type="ECO:0000256" key="10">
    <source>
        <dbReference type="ARBA" id="ARBA00022729"/>
    </source>
</evidence>
<dbReference type="SUPFAM" id="SSF53187">
    <property type="entry name" value="Zn-dependent exopeptidases"/>
    <property type="match status" value="1"/>
</dbReference>
<evidence type="ECO:0000256" key="6">
    <source>
        <dbReference type="ARBA" id="ARBA00022525"/>
    </source>
</evidence>
<name>A0ABT8N402_9BACL</name>
<evidence type="ECO:0000256" key="20">
    <source>
        <dbReference type="ARBA" id="ARBA00033328"/>
    </source>
</evidence>
<evidence type="ECO:0000256" key="19">
    <source>
        <dbReference type="ARBA" id="ARBA00025833"/>
    </source>
</evidence>
<evidence type="ECO:0000256" key="2">
    <source>
        <dbReference type="ARBA" id="ARBA00004371"/>
    </source>
</evidence>
<evidence type="ECO:0000256" key="17">
    <source>
        <dbReference type="ARBA" id="ARBA00023180"/>
    </source>
</evidence>
<dbReference type="RefSeq" id="WP_301724163.1">
    <property type="nucleotide sequence ID" value="NZ_JAUJWV010000002.1"/>
</dbReference>
<evidence type="ECO:0000256" key="18">
    <source>
        <dbReference type="ARBA" id="ARBA00023228"/>
    </source>
</evidence>
<dbReference type="Gene3D" id="3.40.630.10">
    <property type="entry name" value="Zn peptidases"/>
    <property type="match status" value="1"/>
</dbReference>
<evidence type="ECO:0000256" key="9">
    <source>
        <dbReference type="ARBA" id="ARBA00022723"/>
    </source>
</evidence>
<evidence type="ECO:0000256" key="1">
    <source>
        <dbReference type="ARBA" id="ARBA00004240"/>
    </source>
</evidence>
<evidence type="ECO:0000259" key="21">
    <source>
        <dbReference type="Pfam" id="PF04389"/>
    </source>
</evidence>
<keyword evidence="17" id="KW-0325">Glycoprotein</keyword>
<evidence type="ECO:0000256" key="8">
    <source>
        <dbReference type="ARBA" id="ARBA00022670"/>
    </source>
</evidence>
<comment type="subunit">
    <text evidence="19">Homodimer. The monomeric form is inactive while the homodimer is active.</text>
</comment>
<comment type="subcellular location">
    <subcellularLocation>
        <location evidence="1">Endoplasmic reticulum</location>
    </subcellularLocation>
    <subcellularLocation>
        <location evidence="3">Golgi apparatus</location>
    </subcellularLocation>
    <subcellularLocation>
        <location evidence="2">Lysosome</location>
    </subcellularLocation>
    <subcellularLocation>
        <location evidence="4">Secreted</location>
    </subcellularLocation>
</comment>
<reference evidence="22 23" key="1">
    <citation type="submission" date="2023-06" db="EMBL/GenBank/DDBJ databases">
        <title>Novel species in genus Planococcus.</title>
        <authorList>
            <person name="Ning S."/>
        </authorList>
    </citation>
    <scope>NUCLEOTIDE SEQUENCE [LARGE SCALE GENOMIC DNA]</scope>
    <source>
        <strain evidence="22 23">N028</strain>
    </source>
</reference>
<comment type="caution">
    <text evidence="22">The sequence shown here is derived from an EMBL/GenBank/DDBJ whole genome shotgun (WGS) entry which is preliminary data.</text>
</comment>
<dbReference type="InterPro" id="IPR039866">
    <property type="entry name" value="CPQ"/>
</dbReference>
<evidence type="ECO:0000256" key="3">
    <source>
        <dbReference type="ARBA" id="ARBA00004555"/>
    </source>
</evidence>
<protein>
    <recommendedName>
        <fullName evidence="5">Carboxypeptidase Q</fullName>
    </recommendedName>
    <alternativeName>
        <fullName evidence="20">Plasma glutamate carboxypeptidase</fullName>
    </alternativeName>
</protein>
<evidence type="ECO:0000256" key="4">
    <source>
        <dbReference type="ARBA" id="ARBA00004613"/>
    </source>
</evidence>
<keyword evidence="23" id="KW-1185">Reference proteome</keyword>
<dbReference type="EMBL" id="JAUJWV010000002">
    <property type="protein sequence ID" value="MDN7242613.1"/>
    <property type="molecule type" value="Genomic_DNA"/>
</dbReference>
<evidence type="ECO:0000256" key="7">
    <source>
        <dbReference type="ARBA" id="ARBA00022645"/>
    </source>
</evidence>
<evidence type="ECO:0000313" key="23">
    <source>
        <dbReference type="Proteomes" id="UP001172055"/>
    </source>
</evidence>
<evidence type="ECO:0000256" key="16">
    <source>
        <dbReference type="ARBA" id="ARBA00023145"/>
    </source>
</evidence>
<dbReference type="InterPro" id="IPR007484">
    <property type="entry name" value="Peptidase_M28"/>
</dbReference>
<dbReference type="InterPro" id="IPR046450">
    <property type="entry name" value="PA_dom_sf"/>
</dbReference>
<feature type="domain" description="Peptidase M28" evidence="21">
    <location>
        <begin position="214"/>
        <end position="414"/>
    </location>
</feature>
<keyword evidence="7" id="KW-0121">Carboxypeptidase</keyword>
<keyword evidence="9" id="KW-0479">Metal-binding</keyword>
<keyword evidence="10" id="KW-0732">Signal</keyword>
<keyword evidence="18" id="KW-0458">Lysosome</keyword>
<evidence type="ECO:0000256" key="5">
    <source>
        <dbReference type="ARBA" id="ARBA00014116"/>
    </source>
</evidence>
<sequence>MKAELSAEHQRLIDAVSGDRLMDFTANIAREVRLSGSPEELRAFEYAKGVLDDLGVETKLSLHEGFISLPVKAALLIADEKFSCITHSMSVSTGNDGLDGELVYIKEPNSTIQATGKVVLTEGIATPGAVHLLENAGAVGAIFINGNLTHEMTVSRVWGNPTPETKKQFPTIPVVSIVQQEGDRIKDKMEQAAGPLDIWLKTVVDTGWRKIPTLVAEIKGVQEPEKFVLFSGHIDSWHYGAMDNGGANATMLEVARVIKEQQISLRRSLRIAFWSGHSHGRYAGSTYYCDTNWEDLHENCMLHVYIDSVGGKGATILGESNCMMETKEFGGSFVEALTGEEFIGKRFGRGGDQSFWGPGIPALFMGLSEQPLSDDLASQTLVKLFGGTKSGGFGWWWHTTEDTLDKLDKDHLKRDCQVYTAVLYDACTRKILPLNQEAAVKELKEALSGYAKLAGERLDMTVALQRINQLEVLTEKIRATLQQREWTDQEAKKINSRLLAISHQLIPLNYVSGDIHDHDLAMNQPPLPLLKDIAALAAAPPDSGEEKEWKTLLKRRLNKVDYHLLLSIRIAEELVRT</sequence>
<gene>
    <name evidence="22" type="ORF">QWY14_12435</name>
</gene>
<organism evidence="22 23">
    <name type="scientific">Planococcus shixiaomingii</name>
    <dbReference type="NCBI Taxonomy" id="3058393"/>
    <lineage>
        <taxon>Bacteria</taxon>
        <taxon>Bacillati</taxon>
        <taxon>Bacillota</taxon>
        <taxon>Bacilli</taxon>
        <taxon>Bacillales</taxon>
        <taxon>Caryophanaceae</taxon>
        <taxon>Planococcus</taxon>
    </lineage>
</organism>
<accession>A0ABT8N402</accession>
<dbReference type="PANTHER" id="PTHR12053:SF3">
    <property type="entry name" value="CARBOXYPEPTIDASE Q"/>
    <property type="match status" value="1"/>
</dbReference>
<dbReference type="PANTHER" id="PTHR12053">
    <property type="entry name" value="PROTEASE FAMILY M28 PLASMA GLUTAMATE CARBOXYPEPTIDASE-RELATED"/>
    <property type="match status" value="1"/>
</dbReference>
<evidence type="ECO:0000256" key="14">
    <source>
        <dbReference type="ARBA" id="ARBA00023034"/>
    </source>
</evidence>
<proteinExistence type="predicted"/>
<dbReference type="Proteomes" id="UP001172055">
    <property type="component" value="Unassembled WGS sequence"/>
</dbReference>
<evidence type="ECO:0000313" key="22">
    <source>
        <dbReference type="EMBL" id="MDN7242613.1"/>
    </source>
</evidence>
<keyword evidence="8" id="KW-0645">Protease</keyword>
<dbReference type="SUPFAM" id="SSF52025">
    <property type="entry name" value="PA domain"/>
    <property type="match status" value="1"/>
</dbReference>
<keyword evidence="14" id="KW-0333">Golgi apparatus</keyword>